<name>A0AAD6CY72_9EURO</name>
<dbReference type="EMBL" id="JAQIZZ010000004">
    <property type="protein sequence ID" value="KAJ5544070.1"/>
    <property type="molecule type" value="Genomic_DNA"/>
</dbReference>
<organism evidence="1 2">
    <name type="scientific">Penicillium frequentans</name>
    <dbReference type="NCBI Taxonomy" id="3151616"/>
    <lineage>
        <taxon>Eukaryota</taxon>
        <taxon>Fungi</taxon>
        <taxon>Dikarya</taxon>
        <taxon>Ascomycota</taxon>
        <taxon>Pezizomycotina</taxon>
        <taxon>Eurotiomycetes</taxon>
        <taxon>Eurotiomycetidae</taxon>
        <taxon>Eurotiales</taxon>
        <taxon>Aspergillaceae</taxon>
        <taxon>Penicillium</taxon>
    </lineage>
</organism>
<dbReference type="Proteomes" id="UP001220324">
    <property type="component" value="Unassembled WGS sequence"/>
</dbReference>
<comment type="caution">
    <text evidence="1">The sequence shown here is derived from an EMBL/GenBank/DDBJ whole genome shotgun (WGS) entry which is preliminary data.</text>
</comment>
<accession>A0AAD6CY72</accession>
<proteinExistence type="predicted"/>
<sequence>MWNIRTGVCEMDLLTALSGVWQVRFGAEHCVAAVQRGNVSYIKILDFGASIKAVSSRVPKGIKECE</sequence>
<protein>
    <submittedName>
        <fullName evidence="1">Uncharacterized protein</fullName>
    </submittedName>
</protein>
<evidence type="ECO:0000313" key="1">
    <source>
        <dbReference type="EMBL" id="KAJ5544070.1"/>
    </source>
</evidence>
<keyword evidence="2" id="KW-1185">Reference proteome</keyword>
<dbReference type="AlphaFoldDB" id="A0AAD6CY72"/>
<reference evidence="1 2" key="1">
    <citation type="journal article" date="2023" name="IMA Fungus">
        <title>Comparative genomic study of the Penicillium genus elucidates a diverse pangenome and 15 lateral gene transfer events.</title>
        <authorList>
            <person name="Petersen C."/>
            <person name="Sorensen T."/>
            <person name="Nielsen M.R."/>
            <person name="Sondergaard T.E."/>
            <person name="Sorensen J.L."/>
            <person name="Fitzpatrick D.A."/>
            <person name="Frisvad J.C."/>
            <person name="Nielsen K.L."/>
        </authorList>
    </citation>
    <scope>NUCLEOTIDE SEQUENCE [LARGE SCALE GENOMIC DNA]</scope>
    <source>
        <strain evidence="1 2">IBT 35679</strain>
    </source>
</reference>
<gene>
    <name evidence="1" type="ORF">N7494_005349</name>
</gene>
<evidence type="ECO:0000313" key="2">
    <source>
        <dbReference type="Proteomes" id="UP001220324"/>
    </source>
</evidence>